<dbReference type="EMBL" id="BOMB01000006">
    <property type="protein sequence ID" value="GID10241.1"/>
    <property type="molecule type" value="Genomic_DNA"/>
</dbReference>
<comment type="caution">
    <text evidence="1">The sequence shown here is derived from an EMBL/GenBank/DDBJ whole genome shotgun (WGS) entry which is preliminary data.</text>
</comment>
<keyword evidence="2" id="KW-1185">Reference proteome</keyword>
<name>A0A8J3IUN9_9ACTN</name>
<dbReference type="AlphaFoldDB" id="A0A8J3IUN9"/>
<evidence type="ECO:0000313" key="2">
    <source>
        <dbReference type="Proteomes" id="UP000612808"/>
    </source>
</evidence>
<accession>A0A8J3IUN9</accession>
<protein>
    <submittedName>
        <fullName evidence="1">Uncharacterized protein</fullName>
    </submittedName>
</protein>
<organism evidence="1 2">
    <name type="scientific">Actinocatenispora rupis</name>
    <dbReference type="NCBI Taxonomy" id="519421"/>
    <lineage>
        <taxon>Bacteria</taxon>
        <taxon>Bacillati</taxon>
        <taxon>Actinomycetota</taxon>
        <taxon>Actinomycetes</taxon>
        <taxon>Micromonosporales</taxon>
        <taxon>Micromonosporaceae</taxon>
        <taxon>Actinocatenispora</taxon>
    </lineage>
</organism>
<sequence length="77" mass="8171">MAARATQTTIVRVRINATPAAAHQSLLCAPAVTQDLPGLHVRDSVLDPGPDSAVGGVEVLFPLRQRRFALTRVAVET</sequence>
<evidence type="ECO:0000313" key="1">
    <source>
        <dbReference type="EMBL" id="GID10241.1"/>
    </source>
</evidence>
<reference evidence="1" key="1">
    <citation type="submission" date="2021-01" db="EMBL/GenBank/DDBJ databases">
        <title>Whole genome shotgun sequence of Actinocatenispora rupis NBRC 107355.</title>
        <authorList>
            <person name="Komaki H."/>
            <person name="Tamura T."/>
        </authorList>
    </citation>
    <scope>NUCLEOTIDE SEQUENCE</scope>
    <source>
        <strain evidence="1">NBRC 107355</strain>
    </source>
</reference>
<gene>
    <name evidence="1" type="ORF">Aru02nite_11300</name>
</gene>
<dbReference type="Proteomes" id="UP000612808">
    <property type="component" value="Unassembled WGS sequence"/>
</dbReference>
<proteinExistence type="predicted"/>